<dbReference type="VEuPathDB" id="AmoebaDB:NAEGRDRAFT_72752"/>
<organism evidence="5">
    <name type="scientific">Naegleria gruberi</name>
    <name type="common">Amoeba</name>
    <dbReference type="NCBI Taxonomy" id="5762"/>
    <lineage>
        <taxon>Eukaryota</taxon>
        <taxon>Discoba</taxon>
        <taxon>Heterolobosea</taxon>
        <taxon>Tetramitia</taxon>
        <taxon>Eutetramitia</taxon>
        <taxon>Vahlkampfiidae</taxon>
        <taxon>Naegleria</taxon>
    </lineage>
</organism>
<evidence type="ECO:0000313" key="5">
    <source>
        <dbReference type="Proteomes" id="UP000006671"/>
    </source>
</evidence>
<proteinExistence type="predicted"/>
<dbReference type="eggNOG" id="KOG1216">
    <property type="taxonomic scope" value="Eukaryota"/>
</dbReference>
<dbReference type="PROSITE" id="PS50041">
    <property type="entry name" value="C_TYPE_LECTIN_2"/>
    <property type="match status" value="1"/>
</dbReference>
<dbReference type="InterPro" id="IPR002035">
    <property type="entry name" value="VWF_A"/>
</dbReference>
<dbReference type="Proteomes" id="UP000006671">
    <property type="component" value="Unassembled WGS sequence"/>
</dbReference>
<dbReference type="KEGG" id="ngr:NAEGRDRAFT_72752"/>
<dbReference type="Gene3D" id="3.10.100.10">
    <property type="entry name" value="Mannose-Binding Protein A, subunit A"/>
    <property type="match status" value="1"/>
</dbReference>
<dbReference type="CDD" id="cd00037">
    <property type="entry name" value="CLECT"/>
    <property type="match status" value="1"/>
</dbReference>
<dbReference type="InterPro" id="IPR016187">
    <property type="entry name" value="CTDL_fold"/>
</dbReference>
<dbReference type="Pfam" id="PF17963">
    <property type="entry name" value="Big_9"/>
    <property type="match status" value="5"/>
</dbReference>
<sequence length="2816" mass="299514">MPEVITSSTVGRTAFGPNLSLLKGGTISQTIVGLIVSASVVASLVVTIVMISVGAGVQNPTLKPDYYELYKKTPSKLYPLLNDIDPRGGNLTILNVTQPLHGKAVLSSAGMVIYTSIGSYAGNDTFEYSVTNGWTTATEHVYLSILNRAPEVVDMTYTVNKNSKKNSFDLFGYESEMGAKIKDIDGDDLSITDIILVSPNVGSLISFDQNYLYYTPAYGFNNIELLNYTISDGYANVSGVITINVANDKPTAEPDTYTITKNALGTFNILDNDFDINGDNISITTAGLGSSGVVLISSDNSNIEYIPKPFVAPYTDAFEYEITDGALTSSSYVFVKIVNSPPTVSDKVFNVAKNSKNNLLDLTFSDPDVLDTVTLTAVSKLARGNSSLSVTSSMASVYYPTGDFLQVKKNLYSLVYTPDQGVIYTDSFKVKVSDGVDVAYATITINVVPSPPVPVNDTVTCQKNGQVSLDVISNDYSASGDVLKLNFASSTSNFGGKLVKIDDNNVKYEPAKGFLGQDEAQYIVINTNTDGSSEGTFNREGYVLVNVVNSPPVAVPLTLTVSKGLTSALNLLRDSYDPNGDSINYNSIAKSTYGVSLSFTSGNANVNYAALSSVYVDYVDFTVVDIDGAISQVATATINVVNDAPVPVDDTAAVSWNRIIIPVLTYASDIDGDSLHVESFTQGSKGSVSRVTLTDGTDGLQFTTSGSNNYVGSDSFTFVVSDYGKSSVGISNGYTKNAISFFNVTDIDSQDSVTVKDATVGSCGSVSKTSSTVTFTSNKGSVGVCTVTITFTDGLLNSVSKWNVNVQNQDPSAAPISTTVHWSKSQAIIDIMSTLSDADNDALSYSVSSYDSTFGSPSINSDKALVWTLPQTPKLGTTQIVISFTDGWVSKTASYPLIVQNVAPTAVAKTISSKWSACLSGITIDILSECSDNDGDSLSFDSTTPIVTAPAQGSASIVSSKVYYKQSTASVGSYSITYKITDGIQTSSNSITVNCTFVKYTLKKPPTLSDKTFTYKAFDGALYSSAATVTVKVVNANKPQISDQSTTAHWRTVKDGVSYTVYDTLTDADGDYYSLSFGSGSSAYCSLIDLSNGIKGVKYTRNAFDSTDSCKVVLSDGFSTSAATLTTNSYNNVPVAANFTLDYSGGNIQYGISIDVLSSATDADIQDVPFLSILSVGNSKLYGSEAANIVNGQVFYFPDQSLVKALGTDTVAYTISDGLSTSIGYLTINIKSTSPSSTEQYYNVHFRYSSVGYVFTPLTKIADATKLDTTVVQGSEPNQGGSVVVSSVDEKTVTYKPSGSYLGNEIFKLNVSLSGDKKSFTFTNVAGNVATQTFTYVVSDGKDTSASKTVTISITNNAPSATPITISKHWATVQGGLDINLLSVVTDSDGDSLSITSFTQTNNGAVSSINSTSVKYIPTPLTAGFTTSFTYSVYDGYTTISNTVTISITNTPPVAVDDTITVHWTNNTLYLKPVVNDYDLDNDYIYINKLYPSQFMNAYASMGNYIIISKGTTIVNNFASVVVPGSVATAGFVNQVLQPTGSLNVNNAAQLAIVNAATNLYQSLSLYTCTASLDQSFPSSNVLSFSPGVYCFPQGLSGSGTILLSGSGLYIFSISTNLNANFQWSFTNGASASNVYWLVGAAGISGTFYGHVLSNGQLNFNNVVQNGVIMSLGSNSMSLNSVTFGSVVIPTGQTALELQSDKLTVYYKNTFINGPATDSFQYTITDQIATSNVAIVKLVFTNTAPVATSFSAGKVTWKNTLTTASVVSKYCSDADKDSLSLFGVTQGKYGTTTVTDSTSGTIVYTPSSSISYTSVDSNGASYVTDQITFGCYDGAQVTYNTFSVVVYNTAPKSASKSLSVQRDTSNPTVTLNDLLVGATDAEGDSISVSSVSMISQNTGASVLLSSNTAKLTYITSYLGSIVFSFTLTDGQLSSTYNYNVTITGAPFYCVDYTISTTKDSSAVTFETDLKSKLSSYCVNDVCTLALASTASLNGVGSIAANGNNLLTYTQNSKSSSNGESYSTYSYSNRAGQSAICKIIINQPNNAPTVYDYTYSYSISRASNDYVTFDYVSLSSSDDPDASDSIVLSSISSVGTCTTSSISSLSITSDNQIKFLRNPSFIGSCSFSLVVSDSDLRNPISKTAKITINAISSPPVAVNDAVSTTYNTYIDIPVSTLLGNDYDSLGGTFSFTGINCPTGDSTYCTAGTPTILNPSDPANTRIIRVQPIKGSCNSQKFVYGIKSDSDSTTATAIVTVSYTKCTCSLNMDIVFVLDGSSSIDAGNWINMQNFASNLTVGFGSNISPTATKIGIIQFSTTTVTHLDLKDGTSKTAVLNAISSAGQLKSSTNSILGINNAVSMVLSQGRKDITRKLLIHITDGMSNLPCGMGACRAMYGSDKSLYGSVPNYCKSPRFPGTDATICSWNEPLSRCNPCSDATLRSTDLNSWTVGGASNPEKSTYGSIWNWRQLVVGIGDGLSSGYGQLQIQKMNYDPNNLIVVDWSDLSSVYQTVIDNSCNLVDSTQTNVLVPLSSSGYSIQYLGKTLSKSSYLNYEATISTFTYRVSVSSSAPALQRFTLGLQPGYNQDNFVNYDPYFPVFIGQDTTTNLNGFTFLSLPNSYTIAAGSSDTYTLSIAGDIPEGVITYGMSGGSQYTQGTVKGPSGVINSTTVALPPNINYGDDSSYRTTYCSSTKCYFFTKMNYAYRIEAMSKICKYWSANATLVQIQSSTEKTTLINNVLPYDESATFFLGTKDSDIAVGSTTTWQDGTSMSSYTNYQSKQPGSYTIIYASYNANSPTGTWWKGGSYDTNTQYLLCQFKK</sequence>
<name>D2VUR0_NAEGR</name>
<dbReference type="Pfam" id="PF00092">
    <property type="entry name" value="VWA"/>
    <property type="match status" value="1"/>
</dbReference>
<evidence type="ECO:0000313" key="4">
    <source>
        <dbReference type="EMBL" id="EFC39496.1"/>
    </source>
</evidence>
<dbReference type="PRINTS" id="PR00453">
    <property type="entry name" value="VWFADOMAIN"/>
</dbReference>
<reference evidence="4 5" key="1">
    <citation type="journal article" date="2010" name="Cell">
        <title>The genome of Naegleria gruberi illuminates early eukaryotic versatility.</title>
        <authorList>
            <person name="Fritz-Laylin L.K."/>
            <person name="Prochnik S.E."/>
            <person name="Ginger M.L."/>
            <person name="Dacks J.B."/>
            <person name="Carpenter M.L."/>
            <person name="Field M.C."/>
            <person name="Kuo A."/>
            <person name="Paredez A."/>
            <person name="Chapman J."/>
            <person name="Pham J."/>
            <person name="Shu S."/>
            <person name="Neupane R."/>
            <person name="Cipriano M."/>
            <person name="Mancuso J."/>
            <person name="Tu H."/>
            <person name="Salamov A."/>
            <person name="Lindquist E."/>
            <person name="Shapiro H."/>
            <person name="Lucas S."/>
            <person name="Grigoriev I.V."/>
            <person name="Cande W.Z."/>
            <person name="Fulton C."/>
            <person name="Rokhsar D.S."/>
            <person name="Dawson S.C."/>
        </authorList>
    </citation>
    <scope>NUCLEOTIDE SEQUENCE [LARGE SCALE GENOMIC DNA]</scope>
    <source>
        <strain evidence="4 5">NEG-M</strain>
    </source>
</reference>
<dbReference type="Pfam" id="PF17892">
    <property type="entry name" value="Cadherin_5"/>
    <property type="match status" value="3"/>
</dbReference>
<protein>
    <submittedName>
        <fullName evidence="4">Predicted protein</fullName>
    </submittedName>
</protein>
<dbReference type="InterPro" id="IPR041690">
    <property type="entry name" value="Cadherin_5"/>
</dbReference>
<dbReference type="PANTHER" id="PTHR24020">
    <property type="entry name" value="COLLAGEN ALPHA"/>
    <property type="match status" value="1"/>
</dbReference>
<dbReference type="PROSITE" id="PS50234">
    <property type="entry name" value="VWFA"/>
    <property type="match status" value="1"/>
</dbReference>
<accession>D2VUR0</accession>
<dbReference type="InterPro" id="IPR001304">
    <property type="entry name" value="C-type_lectin-like"/>
</dbReference>
<dbReference type="Pfam" id="PF17803">
    <property type="entry name" value="Cadherin_4"/>
    <property type="match status" value="1"/>
</dbReference>
<keyword evidence="1" id="KW-0472">Membrane</keyword>
<dbReference type="EMBL" id="GG738899">
    <property type="protein sequence ID" value="EFC39496.1"/>
    <property type="molecule type" value="Genomic_DNA"/>
</dbReference>
<dbReference type="InterPro" id="IPR050525">
    <property type="entry name" value="ECM_Assembly_Org"/>
</dbReference>
<evidence type="ECO:0000256" key="1">
    <source>
        <dbReference type="SAM" id="Phobius"/>
    </source>
</evidence>
<dbReference type="InterPro" id="IPR040853">
    <property type="entry name" value="RapA2_cadherin-like"/>
</dbReference>
<gene>
    <name evidence="4" type="ORF">NAEGRDRAFT_72752</name>
</gene>
<keyword evidence="5" id="KW-1185">Reference proteome</keyword>
<feature type="domain" description="VWFA" evidence="3">
    <location>
        <begin position="2267"/>
        <end position="2509"/>
    </location>
</feature>
<dbReference type="NCBIfam" id="NF012211">
    <property type="entry name" value="tand_rpt_95"/>
    <property type="match status" value="1"/>
</dbReference>
<dbReference type="InterPro" id="IPR036465">
    <property type="entry name" value="vWFA_dom_sf"/>
</dbReference>
<dbReference type="SUPFAM" id="SSF56436">
    <property type="entry name" value="C-type lectin-like"/>
    <property type="match status" value="1"/>
</dbReference>
<dbReference type="OrthoDB" id="5317514at2759"/>
<dbReference type="SUPFAM" id="SSF53300">
    <property type="entry name" value="vWA-like"/>
    <property type="match status" value="1"/>
</dbReference>
<dbReference type="GeneID" id="8850924"/>
<feature type="transmembrane region" description="Helical" evidence="1">
    <location>
        <begin position="31"/>
        <end position="55"/>
    </location>
</feature>
<evidence type="ECO:0000259" key="3">
    <source>
        <dbReference type="PROSITE" id="PS50234"/>
    </source>
</evidence>
<dbReference type="STRING" id="5762.D2VUR0"/>
<dbReference type="InterPro" id="IPR016186">
    <property type="entry name" value="C-type_lectin-like/link_sf"/>
</dbReference>
<dbReference type="InParanoid" id="D2VUR0"/>
<evidence type="ECO:0000259" key="2">
    <source>
        <dbReference type="PROSITE" id="PS50041"/>
    </source>
</evidence>
<feature type="domain" description="C-type lectin" evidence="2">
    <location>
        <begin position="2687"/>
        <end position="2797"/>
    </location>
</feature>
<dbReference type="SMART" id="SM00327">
    <property type="entry name" value="VWA"/>
    <property type="match status" value="1"/>
</dbReference>
<dbReference type="Gene3D" id="2.60.40.3440">
    <property type="match status" value="2"/>
</dbReference>
<dbReference type="Gene3D" id="3.40.50.410">
    <property type="entry name" value="von Willebrand factor, type A domain"/>
    <property type="match status" value="1"/>
</dbReference>
<dbReference type="RefSeq" id="XP_002672240.1">
    <property type="nucleotide sequence ID" value="XM_002672194.1"/>
</dbReference>
<keyword evidence="1" id="KW-0812">Transmembrane</keyword>
<keyword evidence="1" id="KW-1133">Transmembrane helix</keyword>
<dbReference type="PANTHER" id="PTHR24020:SF87">
    <property type="entry name" value="COLLAGEN ALPHA-1(VI) CHAIN-LIKE"/>
    <property type="match status" value="1"/>
</dbReference>